<dbReference type="GO" id="GO:0065002">
    <property type="term" value="P:intracellular protein transmembrane transport"/>
    <property type="evidence" value="ECO:0007669"/>
    <property type="project" value="UniProtKB-UniRule"/>
</dbReference>
<comment type="similarity">
    <text evidence="8">Belongs to the SecE/SEC61-gamma family.</text>
</comment>
<comment type="caution">
    <text evidence="10">The sequence shown here is derived from an EMBL/GenBank/DDBJ whole genome shotgun (WGS) entry which is preliminary data.</text>
</comment>
<organism evidence="10 12">
    <name type="scientific">Candidatus Iainarchaeum sp</name>
    <dbReference type="NCBI Taxonomy" id="3101447"/>
    <lineage>
        <taxon>Archaea</taxon>
        <taxon>Candidatus Iainarchaeota</taxon>
        <taxon>Candidatus Iainarchaeia</taxon>
        <taxon>Candidatus Iainarchaeales</taxon>
        <taxon>Candidatus Iainarchaeaceae</taxon>
        <taxon>Candidatus Iainarchaeum</taxon>
    </lineage>
</organism>
<evidence type="ECO:0000256" key="8">
    <source>
        <dbReference type="HAMAP-Rule" id="MF_00422"/>
    </source>
</evidence>
<comment type="subunit">
    <text evidence="8">Component of the Sec protein translocase complex. Heterotrimer consisting of SecY (alpha), SecG (beta) and SecE (gamma) subunits. The heterotrimers can form oligomers, although 1 heterotrimer is thought to be able to translocate proteins. Interacts with the ribosome. May interact with SecDF, and other proteins may be involved.</text>
</comment>
<dbReference type="NCBIfam" id="TIGR00327">
    <property type="entry name" value="secE_euk_arch"/>
    <property type="match status" value="1"/>
</dbReference>
<accession>A0A7J4L0N0</accession>
<keyword evidence="1 8" id="KW-0813">Transport</keyword>
<dbReference type="GO" id="GO:0008320">
    <property type="term" value="F:protein transmembrane transporter activity"/>
    <property type="evidence" value="ECO:0007669"/>
    <property type="project" value="UniProtKB-UniRule"/>
</dbReference>
<keyword evidence="5 8" id="KW-0811">Translocation</keyword>
<keyword evidence="4 8" id="KW-1133">Transmembrane helix</keyword>
<reference evidence="11" key="2">
    <citation type="submission" date="2021-03" db="EMBL/GenBank/DDBJ databases">
        <authorList>
            <person name="Jaffe A."/>
        </authorList>
    </citation>
    <scope>NUCLEOTIDE SEQUENCE</scope>
    <source>
        <strain evidence="11">RIFCSPLOWO2_01_FULL_43_13</strain>
    </source>
</reference>
<evidence type="ECO:0000256" key="1">
    <source>
        <dbReference type="ARBA" id="ARBA00022448"/>
    </source>
</evidence>
<dbReference type="EMBL" id="JAGVWB010000039">
    <property type="protein sequence ID" value="MBS3058776.1"/>
    <property type="molecule type" value="Genomic_DNA"/>
</dbReference>
<keyword evidence="3 8" id="KW-0653">Protein transport</keyword>
<dbReference type="Proteomes" id="UP000527315">
    <property type="component" value="Unassembled WGS sequence"/>
</dbReference>
<dbReference type="InterPro" id="IPR008158">
    <property type="entry name" value="Translocase_Sec61-g"/>
</dbReference>
<dbReference type="GO" id="GO:0009306">
    <property type="term" value="P:protein secretion"/>
    <property type="evidence" value="ECO:0007669"/>
    <property type="project" value="UniProtKB-UniRule"/>
</dbReference>
<evidence type="ECO:0000313" key="12">
    <source>
        <dbReference type="Proteomes" id="UP000527315"/>
    </source>
</evidence>
<comment type="subcellular location">
    <subcellularLocation>
        <location evidence="8">Cell membrane</location>
        <topology evidence="8">Single-pass membrane protein</topology>
    </subcellularLocation>
    <subcellularLocation>
        <location evidence="7">Endomembrane system</location>
        <topology evidence="7">Single-pass membrane protein</topology>
    </subcellularLocation>
</comment>
<feature type="transmembrane region" description="Helical" evidence="8">
    <location>
        <begin position="36"/>
        <end position="60"/>
    </location>
</feature>
<dbReference type="InterPro" id="IPR001901">
    <property type="entry name" value="Translocase_SecE/Sec61-g"/>
</dbReference>
<dbReference type="InterPro" id="IPR023391">
    <property type="entry name" value="Prot_translocase_SecE_dom_sf"/>
</dbReference>
<dbReference type="EMBL" id="DUFW01000032">
    <property type="protein sequence ID" value="HIH21472.1"/>
    <property type="molecule type" value="Genomic_DNA"/>
</dbReference>
<evidence type="ECO:0000313" key="13">
    <source>
        <dbReference type="Proteomes" id="UP000590964"/>
    </source>
</evidence>
<reference evidence="11" key="3">
    <citation type="submission" date="2021-05" db="EMBL/GenBank/DDBJ databases">
        <title>Protein family content uncovers lineage relationships and bacterial pathway maintenance mechanisms in DPANN archaea.</title>
        <authorList>
            <person name="Castelle C.J."/>
            <person name="Meheust R."/>
            <person name="Jaffe A.L."/>
            <person name="Seitz K."/>
            <person name="Gong X."/>
            <person name="Baker B.J."/>
            <person name="Banfield J.F."/>
        </authorList>
    </citation>
    <scope>NUCLEOTIDE SEQUENCE</scope>
    <source>
        <strain evidence="11">RIFCSPLOWO2_01_FULL_43_13</strain>
    </source>
</reference>
<gene>
    <name evidence="8" type="primary">secE</name>
    <name evidence="9" type="ORF">HA222_02290</name>
    <name evidence="10" type="ORF">HA227_02995</name>
    <name evidence="11" type="ORF">J4478_05245</name>
</gene>
<name>A0A7J4L0N0_9ARCH</name>
<dbReference type="GO" id="GO:0012505">
    <property type="term" value="C:endomembrane system"/>
    <property type="evidence" value="ECO:0007669"/>
    <property type="project" value="UniProtKB-SubCell"/>
</dbReference>
<dbReference type="GO" id="GO:0005886">
    <property type="term" value="C:plasma membrane"/>
    <property type="evidence" value="ECO:0007669"/>
    <property type="project" value="UniProtKB-SubCell"/>
</dbReference>
<comment type="function">
    <text evidence="8">Essential subunit of the Sec protein translocation channel SecYEG. Clamps together the 2 halves of SecY. May contact the channel plug during translocation.</text>
</comment>
<dbReference type="Proteomes" id="UP000680185">
    <property type="component" value="Unassembled WGS sequence"/>
</dbReference>
<evidence type="ECO:0000256" key="3">
    <source>
        <dbReference type="ARBA" id="ARBA00022927"/>
    </source>
</evidence>
<sequence length="63" mass="7002">MIDISGKIRAFIDDSKRIFTISRKPTKEEFLTMLKVTGLGIIIIGIIGYIVSLVFFGLVFPPA</sequence>
<keyword evidence="6 8" id="KW-0472">Membrane</keyword>
<dbReference type="GO" id="GO:0006605">
    <property type="term" value="P:protein targeting"/>
    <property type="evidence" value="ECO:0007669"/>
    <property type="project" value="UniProtKB-UniRule"/>
</dbReference>
<evidence type="ECO:0000256" key="2">
    <source>
        <dbReference type="ARBA" id="ARBA00022692"/>
    </source>
</evidence>
<dbReference type="Proteomes" id="UP000590964">
    <property type="component" value="Unassembled WGS sequence"/>
</dbReference>
<dbReference type="EMBL" id="DUFJ01000068">
    <property type="protein sequence ID" value="HIH33196.1"/>
    <property type="molecule type" value="Genomic_DNA"/>
</dbReference>
<evidence type="ECO:0000256" key="7">
    <source>
        <dbReference type="ARBA" id="ARBA00037847"/>
    </source>
</evidence>
<evidence type="ECO:0000313" key="9">
    <source>
        <dbReference type="EMBL" id="HIH21472.1"/>
    </source>
</evidence>
<dbReference type="Gene3D" id="1.20.5.820">
    <property type="entry name" value="Preprotein translocase SecE subunit"/>
    <property type="match status" value="1"/>
</dbReference>
<evidence type="ECO:0000256" key="6">
    <source>
        <dbReference type="ARBA" id="ARBA00023136"/>
    </source>
</evidence>
<dbReference type="Pfam" id="PF00584">
    <property type="entry name" value="SecE"/>
    <property type="match status" value="1"/>
</dbReference>
<reference evidence="12 13" key="1">
    <citation type="journal article" date="2020" name="bioRxiv">
        <title>A rank-normalized archaeal taxonomy based on genome phylogeny resolves widespread incomplete and uneven classifications.</title>
        <authorList>
            <person name="Rinke C."/>
            <person name="Chuvochina M."/>
            <person name="Mussig A.J."/>
            <person name="Chaumeil P.-A."/>
            <person name="Waite D.W."/>
            <person name="Whitman W.B."/>
            <person name="Parks D.H."/>
            <person name="Hugenholtz P."/>
        </authorList>
    </citation>
    <scope>NUCLEOTIDE SEQUENCE [LARGE SCALE GENOMIC DNA]</scope>
</reference>
<dbReference type="SUPFAM" id="SSF103456">
    <property type="entry name" value="Preprotein translocase SecE subunit"/>
    <property type="match status" value="1"/>
</dbReference>
<dbReference type="AlphaFoldDB" id="A0A7J4L0N0"/>
<dbReference type="HAMAP" id="MF_00422">
    <property type="entry name" value="SecE"/>
    <property type="match status" value="1"/>
</dbReference>
<evidence type="ECO:0000256" key="4">
    <source>
        <dbReference type="ARBA" id="ARBA00022989"/>
    </source>
</evidence>
<keyword evidence="2 8" id="KW-0812">Transmembrane</keyword>
<evidence type="ECO:0000313" key="11">
    <source>
        <dbReference type="EMBL" id="MBS3058776.1"/>
    </source>
</evidence>
<keyword evidence="8" id="KW-1003">Cell membrane</keyword>
<protein>
    <recommendedName>
        <fullName evidence="8">Protein translocase subunit SecE</fullName>
    </recommendedName>
    <alternativeName>
        <fullName evidence="8">Protein transport protein Sec61 gamma subunit homolog</fullName>
    </alternativeName>
</protein>
<evidence type="ECO:0000313" key="10">
    <source>
        <dbReference type="EMBL" id="HIH33196.1"/>
    </source>
</evidence>
<proteinExistence type="inferred from homology"/>
<evidence type="ECO:0000256" key="5">
    <source>
        <dbReference type="ARBA" id="ARBA00023010"/>
    </source>
</evidence>